<feature type="transmembrane region" description="Helical" evidence="7">
    <location>
        <begin position="384"/>
        <end position="410"/>
    </location>
</feature>
<dbReference type="PANTHER" id="PTHR43337:SF1">
    <property type="entry name" value="XANTHINE_URACIL PERMEASE C887.17-RELATED"/>
    <property type="match status" value="1"/>
</dbReference>
<protein>
    <submittedName>
        <fullName evidence="8">NCS2 family permease</fullName>
    </submittedName>
</protein>
<feature type="transmembrane region" description="Helical" evidence="7">
    <location>
        <begin position="249"/>
        <end position="272"/>
    </location>
</feature>
<organism evidence="8 9">
    <name type="scientific">Megasphaera hexanoica</name>
    <dbReference type="NCBI Taxonomy" id="1675036"/>
    <lineage>
        <taxon>Bacteria</taxon>
        <taxon>Bacillati</taxon>
        <taxon>Bacillota</taxon>
        <taxon>Negativicutes</taxon>
        <taxon>Veillonellales</taxon>
        <taxon>Veillonellaceae</taxon>
        <taxon>Megasphaera</taxon>
    </lineage>
</organism>
<feature type="transmembrane region" description="Helical" evidence="7">
    <location>
        <begin position="80"/>
        <end position="99"/>
    </location>
</feature>
<feature type="transmembrane region" description="Helical" evidence="7">
    <location>
        <begin position="293"/>
        <end position="313"/>
    </location>
</feature>
<dbReference type="InterPro" id="IPR006043">
    <property type="entry name" value="NCS2"/>
</dbReference>
<feature type="transmembrane region" description="Helical" evidence="7">
    <location>
        <begin position="333"/>
        <end position="363"/>
    </location>
</feature>
<sequence length="442" mass="46882">MNAWINNVCERRFHLSRFHSSVSTEIIAGLTTFATMGYVLAVVPHMMGEAGLPGGAVLTAMVLMIFLTTMAMGLYTNRPFVLAPGMGSVAIFSITLVQLQHVSVSIASAIVFLSGILFILVTVLGIRKAIVMVIPKGIKISISAGVGMFLAVIGLRNAKLLAANAKKVALSFGDLTQPVVILAMITFIILLALQARRVKGAALISIIAGTIIGIPMGITKIPATLFTMPDSLAPVFFNFDLFGALDVKYLPYLFVFFLPDFFSSFGTAIGIGGKAGFLDKNGDLPDIDKVFQVDSVAATLGSFFTIPVLITYLESGAGVEAGGRTGLTAITTAIMFLLILAVTPLALMIPAAATAPVLVYVGVSMMAGMRNLDYTDMCEYIPAFLCIAFTAFTFNIANGISVAFIAYVIMKVASGRASELNKGHFLLALLLAYYFYAIAGVK</sequence>
<comment type="subcellular location">
    <subcellularLocation>
        <location evidence="1">Endomembrane system</location>
        <topology evidence="1">Multi-pass membrane protein</topology>
    </subcellularLocation>
</comment>
<dbReference type="Pfam" id="PF00860">
    <property type="entry name" value="Xan_ur_permease"/>
    <property type="match status" value="1"/>
</dbReference>
<dbReference type="RefSeq" id="WP_257536504.1">
    <property type="nucleotide sequence ID" value="NZ_CP011940.1"/>
</dbReference>
<name>A0ABW7DJP6_9FIRM</name>
<evidence type="ECO:0000256" key="3">
    <source>
        <dbReference type="ARBA" id="ARBA00022448"/>
    </source>
</evidence>
<evidence type="ECO:0000313" key="9">
    <source>
        <dbReference type="Proteomes" id="UP001605989"/>
    </source>
</evidence>
<dbReference type="PANTHER" id="PTHR43337">
    <property type="entry name" value="XANTHINE/URACIL PERMEASE C887.17-RELATED"/>
    <property type="match status" value="1"/>
</dbReference>
<dbReference type="InterPro" id="IPR045018">
    <property type="entry name" value="Azg-like"/>
</dbReference>
<keyword evidence="3" id="KW-0813">Transport</keyword>
<keyword evidence="6 7" id="KW-0472">Membrane</keyword>
<evidence type="ECO:0000313" key="8">
    <source>
        <dbReference type="EMBL" id="MFG6271596.1"/>
    </source>
</evidence>
<gene>
    <name evidence="8" type="ORF">ACGTZG_00150</name>
</gene>
<evidence type="ECO:0000256" key="6">
    <source>
        <dbReference type="ARBA" id="ARBA00023136"/>
    </source>
</evidence>
<feature type="transmembrane region" description="Helical" evidence="7">
    <location>
        <begin position="175"/>
        <end position="193"/>
    </location>
</feature>
<reference evidence="8 9" key="1">
    <citation type="submission" date="2024-10" db="EMBL/GenBank/DDBJ databases">
        <authorList>
            <person name="Sang B.-I."/>
            <person name="Prabhaharan D."/>
        </authorList>
    </citation>
    <scope>NUCLEOTIDE SEQUENCE [LARGE SCALE GENOMIC DNA]</scope>
    <source>
        <strain evidence="8 9">MH</strain>
    </source>
</reference>
<evidence type="ECO:0000256" key="1">
    <source>
        <dbReference type="ARBA" id="ARBA00004127"/>
    </source>
</evidence>
<feature type="transmembrane region" description="Helical" evidence="7">
    <location>
        <begin position="422"/>
        <end position="441"/>
    </location>
</feature>
<feature type="transmembrane region" description="Helical" evidence="7">
    <location>
        <begin position="21"/>
        <end position="43"/>
    </location>
</feature>
<evidence type="ECO:0000256" key="5">
    <source>
        <dbReference type="ARBA" id="ARBA00022989"/>
    </source>
</evidence>
<evidence type="ECO:0000256" key="7">
    <source>
        <dbReference type="SAM" id="Phobius"/>
    </source>
</evidence>
<feature type="transmembrane region" description="Helical" evidence="7">
    <location>
        <begin position="138"/>
        <end position="155"/>
    </location>
</feature>
<evidence type="ECO:0000256" key="2">
    <source>
        <dbReference type="ARBA" id="ARBA00005697"/>
    </source>
</evidence>
<feature type="transmembrane region" description="Helical" evidence="7">
    <location>
        <begin position="200"/>
        <end position="218"/>
    </location>
</feature>
<proteinExistence type="inferred from homology"/>
<keyword evidence="9" id="KW-1185">Reference proteome</keyword>
<comment type="caution">
    <text evidence="8">The sequence shown here is derived from an EMBL/GenBank/DDBJ whole genome shotgun (WGS) entry which is preliminary data.</text>
</comment>
<comment type="similarity">
    <text evidence="2">Belongs to the nucleobase:cation symporter-2 (NCS2) (TC 2.A.40) family. Azg-like subfamily.</text>
</comment>
<keyword evidence="4 7" id="KW-0812">Transmembrane</keyword>
<feature type="transmembrane region" description="Helical" evidence="7">
    <location>
        <begin position="105"/>
        <end position="126"/>
    </location>
</feature>
<dbReference type="EMBL" id="JBIEKR010000001">
    <property type="protein sequence ID" value="MFG6271596.1"/>
    <property type="molecule type" value="Genomic_DNA"/>
</dbReference>
<evidence type="ECO:0000256" key="4">
    <source>
        <dbReference type="ARBA" id="ARBA00022692"/>
    </source>
</evidence>
<feature type="transmembrane region" description="Helical" evidence="7">
    <location>
        <begin position="55"/>
        <end position="75"/>
    </location>
</feature>
<keyword evidence="5 7" id="KW-1133">Transmembrane helix</keyword>
<dbReference type="Proteomes" id="UP001605989">
    <property type="component" value="Unassembled WGS sequence"/>
</dbReference>
<accession>A0ABW7DJP6</accession>